<dbReference type="AlphaFoldDB" id="A0A1G8G0C3"/>
<name>A0A1G8G0C3_9FLAO</name>
<dbReference type="PANTHER" id="PTHR34219">
    <property type="entry name" value="IRON-REGULATED INNER MEMBRANE PROTEIN-RELATED"/>
    <property type="match status" value="1"/>
</dbReference>
<dbReference type="STRING" id="702745.SAMN05421818_12115"/>
<feature type="transmembrane region" description="Helical" evidence="1">
    <location>
        <begin position="150"/>
        <end position="171"/>
    </location>
</feature>
<keyword evidence="1" id="KW-0812">Transmembrane</keyword>
<evidence type="ECO:0000313" key="2">
    <source>
        <dbReference type="EMBL" id="SDH87834.1"/>
    </source>
</evidence>
<dbReference type="Pfam" id="PF03929">
    <property type="entry name" value="PepSY_TM"/>
    <property type="match status" value="1"/>
</dbReference>
<dbReference type="EMBL" id="FNDQ01000021">
    <property type="protein sequence ID" value="SDH87834.1"/>
    <property type="molecule type" value="Genomic_DNA"/>
</dbReference>
<dbReference type="InterPro" id="IPR005625">
    <property type="entry name" value="PepSY-ass_TM"/>
</dbReference>
<reference evidence="3" key="1">
    <citation type="submission" date="2016-10" db="EMBL/GenBank/DDBJ databases">
        <authorList>
            <person name="Varghese N."/>
            <person name="Submissions S."/>
        </authorList>
    </citation>
    <scope>NUCLEOTIDE SEQUENCE [LARGE SCALE GENOMIC DNA]</scope>
    <source>
        <strain evidence="3">DSM 23313</strain>
    </source>
</reference>
<keyword evidence="1" id="KW-1133">Transmembrane helix</keyword>
<evidence type="ECO:0000256" key="1">
    <source>
        <dbReference type="SAM" id="Phobius"/>
    </source>
</evidence>
<keyword evidence="1" id="KW-0472">Membrane</keyword>
<feature type="transmembrane region" description="Helical" evidence="1">
    <location>
        <begin position="351"/>
        <end position="372"/>
    </location>
</feature>
<keyword evidence="3" id="KW-1185">Reference proteome</keyword>
<feature type="transmembrane region" description="Helical" evidence="1">
    <location>
        <begin position="203"/>
        <end position="226"/>
    </location>
</feature>
<feature type="transmembrane region" description="Helical" evidence="1">
    <location>
        <begin position="16"/>
        <end position="40"/>
    </location>
</feature>
<protein>
    <submittedName>
        <fullName evidence="2">Uncharacterized iron-regulated membrane protein</fullName>
    </submittedName>
</protein>
<dbReference type="RefSeq" id="WP_090409942.1">
    <property type="nucleotide sequence ID" value="NZ_FNDQ01000021.1"/>
</dbReference>
<dbReference type="Proteomes" id="UP000243588">
    <property type="component" value="Unassembled WGS sequence"/>
</dbReference>
<evidence type="ECO:0000313" key="3">
    <source>
        <dbReference type="Proteomes" id="UP000243588"/>
    </source>
</evidence>
<proteinExistence type="predicted"/>
<dbReference type="PANTHER" id="PTHR34219:SF3">
    <property type="entry name" value="BLL7967 PROTEIN"/>
    <property type="match status" value="1"/>
</dbReference>
<accession>A0A1G8G0C3</accession>
<organism evidence="2 3">
    <name type="scientific">Myroides phaeus</name>
    <dbReference type="NCBI Taxonomy" id="702745"/>
    <lineage>
        <taxon>Bacteria</taxon>
        <taxon>Pseudomonadati</taxon>
        <taxon>Bacteroidota</taxon>
        <taxon>Flavobacteriia</taxon>
        <taxon>Flavobacteriales</taxon>
        <taxon>Flavobacteriaceae</taxon>
        <taxon>Myroides</taxon>
    </lineage>
</organism>
<gene>
    <name evidence="2" type="ORF">SAMN05421818_12115</name>
</gene>
<sequence length="383" mass="43270">MKTKPKYSFRTFINDVHLWLGIASSLVLFIVCLTGTIYTFKSEIQSFLAPDMYTLVEVKKEVLPIDELKAIVEQKSGGNVQRVVVSHKENKPYVFSVGFADKEKKGETIYVNQYTAAFVGEGKGPANEFFMTVFKLHRWLLLDMKIGRPIVGIATIIFVILSISGLVLWFPKKIKGWKSLKPGFKIKFRANWKRINHDLHNTLGFYTLLIVVIMSLTGLCWSFEWYRDGLSSVLGAKVFGGRDEVKPESVLLEDAKTLDLSKVMAIGNTELPFEARTVSISFPKGEKGSFEVNKNELARFNETVNDRVFIDQYSGKLLKKEIFADKTVGEKIAGSIRALHFGDIYGTFSKVIYFIVCLIATSLPVTGIFIWLNKMKKGNKSKV</sequence>